<dbReference type="InterPro" id="IPR050997">
    <property type="entry name" value="MAPEG"/>
</dbReference>
<dbReference type="Pfam" id="PF01124">
    <property type="entry name" value="MAPEG"/>
    <property type="match status" value="1"/>
</dbReference>
<dbReference type="GO" id="GO:0004364">
    <property type="term" value="F:glutathione transferase activity"/>
    <property type="evidence" value="ECO:0007669"/>
    <property type="project" value="TreeGrafter"/>
</dbReference>
<feature type="transmembrane region" description="Helical" evidence="5">
    <location>
        <begin position="87"/>
        <end position="112"/>
    </location>
</feature>
<comment type="caution">
    <text evidence="6">The sequence shown here is derived from an EMBL/GenBank/DDBJ whole genome shotgun (WGS) entry which is preliminary data.</text>
</comment>
<evidence type="ECO:0008006" key="8">
    <source>
        <dbReference type="Google" id="ProtNLM"/>
    </source>
</evidence>
<dbReference type="AlphaFoldDB" id="A0A1Z5TBF6"/>
<keyword evidence="4 5" id="KW-0472">Membrane</keyword>
<protein>
    <recommendedName>
        <fullName evidence="8">Microsomal glutathione S-transferase 3</fullName>
    </recommendedName>
</protein>
<dbReference type="PANTHER" id="PTHR10250:SF26">
    <property type="entry name" value="GLUTATHIONE S-TRANSFERASE 3, MITOCHONDRIAL"/>
    <property type="match status" value="1"/>
</dbReference>
<keyword evidence="7" id="KW-1185">Reference proteome</keyword>
<dbReference type="VEuPathDB" id="FungiDB:BTJ68_05986"/>
<dbReference type="GO" id="GO:0016020">
    <property type="term" value="C:membrane"/>
    <property type="evidence" value="ECO:0007669"/>
    <property type="project" value="UniProtKB-SubCell"/>
</dbReference>
<feature type="transmembrane region" description="Helical" evidence="5">
    <location>
        <begin position="14"/>
        <end position="33"/>
    </location>
</feature>
<dbReference type="OrthoDB" id="410651at2759"/>
<dbReference type="Proteomes" id="UP000194280">
    <property type="component" value="Unassembled WGS sequence"/>
</dbReference>
<dbReference type="GO" id="GO:0005635">
    <property type="term" value="C:nuclear envelope"/>
    <property type="evidence" value="ECO:0007669"/>
    <property type="project" value="TreeGrafter"/>
</dbReference>
<evidence type="ECO:0000256" key="5">
    <source>
        <dbReference type="SAM" id="Phobius"/>
    </source>
</evidence>
<evidence type="ECO:0000313" key="7">
    <source>
        <dbReference type="Proteomes" id="UP000194280"/>
    </source>
</evidence>
<proteinExistence type="predicted"/>
<comment type="subcellular location">
    <subcellularLocation>
        <location evidence="1">Membrane</location>
        <topology evidence="1">Multi-pass membrane protein</topology>
    </subcellularLocation>
</comment>
<keyword evidence="2 5" id="KW-0812">Transmembrane</keyword>
<evidence type="ECO:0000256" key="1">
    <source>
        <dbReference type="ARBA" id="ARBA00004141"/>
    </source>
</evidence>
<dbReference type="GO" id="GO:0004602">
    <property type="term" value="F:glutathione peroxidase activity"/>
    <property type="evidence" value="ECO:0007669"/>
    <property type="project" value="TreeGrafter"/>
</dbReference>
<evidence type="ECO:0000256" key="2">
    <source>
        <dbReference type="ARBA" id="ARBA00022692"/>
    </source>
</evidence>
<dbReference type="STRING" id="1157616.A0A1Z5TBF6"/>
<dbReference type="EMBL" id="MUNK01000077">
    <property type="protein sequence ID" value="OTA33318.1"/>
    <property type="molecule type" value="Genomic_DNA"/>
</dbReference>
<organism evidence="6 7">
    <name type="scientific">Hortaea werneckii EXF-2000</name>
    <dbReference type="NCBI Taxonomy" id="1157616"/>
    <lineage>
        <taxon>Eukaryota</taxon>
        <taxon>Fungi</taxon>
        <taxon>Dikarya</taxon>
        <taxon>Ascomycota</taxon>
        <taxon>Pezizomycotina</taxon>
        <taxon>Dothideomycetes</taxon>
        <taxon>Dothideomycetidae</taxon>
        <taxon>Mycosphaerellales</taxon>
        <taxon>Teratosphaeriaceae</taxon>
        <taxon>Hortaea</taxon>
    </lineage>
</organism>
<reference evidence="6 7" key="1">
    <citation type="submission" date="2017-01" db="EMBL/GenBank/DDBJ databases">
        <title>The recent genome duplication of the halophilic yeast Hortaea werneckii: insights from long-read sequencing.</title>
        <authorList>
            <person name="Sinha S."/>
            <person name="Flibotte S."/>
            <person name="Neira M."/>
            <person name="Lenassi M."/>
            <person name="Gostincar C."/>
            <person name="Stajich J.E."/>
            <person name="Nislow C.E."/>
        </authorList>
    </citation>
    <scope>NUCLEOTIDE SEQUENCE [LARGE SCALE GENOMIC DNA]</scope>
    <source>
        <strain evidence="6 7">EXF-2000</strain>
    </source>
</reference>
<dbReference type="PANTHER" id="PTHR10250">
    <property type="entry name" value="MICROSOMAL GLUTATHIONE S-TRANSFERASE"/>
    <property type="match status" value="1"/>
</dbReference>
<evidence type="ECO:0000256" key="4">
    <source>
        <dbReference type="ARBA" id="ARBA00023136"/>
    </source>
</evidence>
<gene>
    <name evidence="6" type="ORF">BTJ68_05986</name>
</gene>
<feature type="transmembrane region" description="Helical" evidence="5">
    <location>
        <begin position="132"/>
        <end position="153"/>
    </location>
</feature>
<dbReference type="SUPFAM" id="SSF161084">
    <property type="entry name" value="MAPEG domain-like"/>
    <property type="match status" value="1"/>
</dbReference>
<dbReference type="InterPro" id="IPR023352">
    <property type="entry name" value="MAPEG-like_dom_sf"/>
</dbReference>
<evidence type="ECO:0000256" key="3">
    <source>
        <dbReference type="ARBA" id="ARBA00022989"/>
    </source>
</evidence>
<keyword evidence="3 5" id="KW-1133">Transmembrane helix</keyword>
<accession>A0A1Z5TBF6</accession>
<sequence length="157" mass="17032">MSTSLLGLALPKEYGYVLCATASTFFVGFWHGARVSGFRKNAGVPYPKVLAENSDMSAAEPDQKKAMYLFNCAQRAHGNYLENQPSVAIALLVAGVQYPLWSAGLGAAWLVFRIAYAVGYTREDKSGGQGRLIGAPFWFAQLGLFGLTLWTGVQMLL</sequence>
<dbReference type="GO" id="GO:0005783">
    <property type="term" value="C:endoplasmic reticulum"/>
    <property type="evidence" value="ECO:0007669"/>
    <property type="project" value="TreeGrafter"/>
</dbReference>
<name>A0A1Z5TBF6_HORWE</name>
<dbReference type="InParanoid" id="A0A1Z5TBF6"/>
<evidence type="ECO:0000313" key="6">
    <source>
        <dbReference type="EMBL" id="OTA33318.1"/>
    </source>
</evidence>
<dbReference type="InterPro" id="IPR001129">
    <property type="entry name" value="Membr-assoc_MAPEG"/>
</dbReference>
<dbReference type="Gene3D" id="1.20.120.550">
    <property type="entry name" value="Membrane associated eicosanoid/glutathione metabolism-like domain"/>
    <property type="match status" value="1"/>
</dbReference>